<proteinExistence type="predicted"/>
<organism evidence="1">
    <name type="scientific">Octopus bimaculoides</name>
    <name type="common">California two-spotted octopus</name>
    <dbReference type="NCBI Taxonomy" id="37653"/>
    <lineage>
        <taxon>Eukaryota</taxon>
        <taxon>Metazoa</taxon>
        <taxon>Spiralia</taxon>
        <taxon>Lophotrochozoa</taxon>
        <taxon>Mollusca</taxon>
        <taxon>Cephalopoda</taxon>
        <taxon>Coleoidea</taxon>
        <taxon>Octopodiformes</taxon>
        <taxon>Octopoda</taxon>
        <taxon>Incirrata</taxon>
        <taxon>Octopodidae</taxon>
        <taxon>Octopus</taxon>
    </lineage>
</organism>
<dbReference type="EMBL" id="KQ416399">
    <property type="protein sequence ID" value="KOF97105.1"/>
    <property type="molecule type" value="Genomic_DNA"/>
</dbReference>
<evidence type="ECO:0000313" key="1">
    <source>
        <dbReference type="EMBL" id="KOF97105.1"/>
    </source>
</evidence>
<protein>
    <submittedName>
        <fullName evidence="1">Uncharacterized protein</fullName>
    </submittedName>
</protein>
<gene>
    <name evidence="1" type="ORF">OCBIM_22031475mg</name>
</gene>
<reference evidence="1" key="1">
    <citation type="submission" date="2015-07" db="EMBL/GenBank/DDBJ databases">
        <title>MeaNS - Measles Nucleotide Surveillance Program.</title>
        <authorList>
            <person name="Tran T."/>
            <person name="Druce J."/>
        </authorList>
    </citation>
    <scope>NUCLEOTIDE SEQUENCE</scope>
    <source>
        <strain evidence="1">UCB-OBI-ISO-001</strain>
        <tissue evidence="1">Gonad</tissue>
    </source>
</reference>
<accession>A0A0L8I7V5</accession>
<name>A0A0L8I7V5_OCTBM</name>
<sequence length="77" mass="8682">MAISRCFTCFYNISTCTHIVEFIFNTLGIKTMALKEILTSSQNSSTGVDHLLIYSTLSKMYCVLYCTVVFSDNLHTP</sequence>
<dbReference type="AlphaFoldDB" id="A0A0L8I7V5"/>